<dbReference type="PANTHER" id="PTHR33116">
    <property type="entry name" value="REVERSE TRANSCRIPTASE ZINC-BINDING DOMAIN-CONTAINING PROTEIN-RELATED-RELATED"/>
    <property type="match status" value="1"/>
</dbReference>
<dbReference type="EMBL" id="JACGWN010000012">
    <property type="protein sequence ID" value="KAL0415808.1"/>
    <property type="molecule type" value="Genomic_DNA"/>
</dbReference>
<comment type="caution">
    <text evidence="1">The sequence shown here is derived from an EMBL/GenBank/DDBJ whole genome shotgun (WGS) entry which is preliminary data.</text>
</comment>
<sequence>MVFSKNTPATLRTELADYHKIRVEAAHVKYLGLPAVLGRSKGEKFQQISEKLWRRSLGWKERFLSQAGRTVLVKLIMQAMPMYAMLCFRLPNKLLNKLTSITSAFWWNTGEGKKIHWFKWNDLCKSRNESLGFRELQSFNSAFLAKQAWRLATKPHCLLSKILKARYFPKISIFEARKGWNSSFS</sequence>
<evidence type="ECO:0008006" key="2">
    <source>
        <dbReference type="Google" id="ProtNLM"/>
    </source>
</evidence>
<accession>A0AAW2UGB5</accession>
<protein>
    <recommendedName>
        <fullName evidence="2">Reverse transcriptase</fullName>
    </recommendedName>
</protein>
<proteinExistence type="predicted"/>
<reference evidence="1" key="1">
    <citation type="submission" date="2020-06" db="EMBL/GenBank/DDBJ databases">
        <authorList>
            <person name="Li T."/>
            <person name="Hu X."/>
            <person name="Zhang T."/>
            <person name="Song X."/>
            <person name="Zhang H."/>
            <person name="Dai N."/>
            <person name="Sheng W."/>
            <person name="Hou X."/>
            <person name="Wei L."/>
        </authorList>
    </citation>
    <scope>NUCLEOTIDE SEQUENCE</scope>
    <source>
        <strain evidence="1">KEN1</strain>
        <tissue evidence="1">Leaf</tissue>
    </source>
</reference>
<dbReference type="PANTHER" id="PTHR33116:SF86">
    <property type="entry name" value="REVERSE TRANSCRIPTASE DOMAIN-CONTAINING PROTEIN"/>
    <property type="match status" value="1"/>
</dbReference>
<reference evidence="1" key="2">
    <citation type="journal article" date="2024" name="Plant">
        <title>Genomic evolution and insights into agronomic trait innovations of Sesamum species.</title>
        <authorList>
            <person name="Miao H."/>
            <person name="Wang L."/>
            <person name="Qu L."/>
            <person name="Liu H."/>
            <person name="Sun Y."/>
            <person name="Le M."/>
            <person name="Wang Q."/>
            <person name="Wei S."/>
            <person name="Zheng Y."/>
            <person name="Lin W."/>
            <person name="Duan Y."/>
            <person name="Cao H."/>
            <person name="Xiong S."/>
            <person name="Wang X."/>
            <person name="Wei L."/>
            <person name="Li C."/>
            <person name="Ma Q."/>
            <person name="Ju M."/>
            <person name="Zhao R."/>
            <person name="Li G."/>
            <person name="Mu C."/>
            <person name="Tian Q."/>
            <person name="Mei H."/>
            <person name="Zhang T."/>
            <person name="Gao T."/>
            <person name="Zhang H."/>
        </authorList>
    </citation>
    <scope>NUCLEOTIDE SEQUENCE</scope>
    <source>
        <strain evidence="1">KEN1</strain>
    </source>
</reference>
<organism evidence="1">
    <name type="scientific">Sesamum latifolium</name>
    <dbReference type="NCBI Taxonomy" id="2727402"/>
    <lineage>
        <taxon>Eukaryota</taxon>
        <taxon>Viridiplantae</taxon>
        <taxon>Streptophyta</taxon>
        <taxon>Embryophyta</taxon>
        <taxon>Tracheophyta</taxon>
        <taxon>Spermatophyta</taxon>
        <taxon>Magnoliopsida</taxon>
        <taxon>eudicotyledons</taxon>
        <taxon>Gunneridae</taxon>
        <taxon>Pentapetalae</taxon>
        <taxon>asterids</taxon>
        <taxon>lamiids</taxon>
        <taxon>Lamiales</taxon>
        <taxon>Pedaliaceae</taxon>
        <taxon>Sesamum</taxon>
    </lineage>
</organism>
<evidence type="ECO:0000313" key="1">
    <source>
        <dbReference type="EMBL" id="KAL0415808.1"/>
    </source>
</evidence>
<name>A0AAW2UGB5_9LAMI</name>
<gene>
    <name evidence="1" type="ORF">Slati_3412700</name>
</gene>
<dbReference type="AlphaFoldDB" id="A0AAW2UGB5"/>